<organism evidence="2 3">
    <name type="scientific">Myodes glareolus</name>
    <name type="common">Bank vole</name>
    <name type="synonym">Clethrionomys glareolus</name>
    <dbReference type="NCBI Taxonomy" id="447135"/>
    <lineage>
        <taxon>Eukaryota</taxon>
        <taxon>Metazoa</taxon>
        <taxon>Chordata</taxon>
        <taxon>Craniata</taxon>
        <taxon>Vertebrata</taxon>
        <taxon>Euteleostomi</taxon>
        <taxon>Mammalia</taxon>
        <taxon>Eutheria</taxon>
        <taxon>Euarchontoglires</taxon>
        <taxon>Glires</taxon>
        <taxon>Rodentia</taxon>
        <taxon>Myomorpha</taxon>
        <taxon>Muroidea</taxon>
        <taxon>Cricetidae</taxon>
        <taxon>Arvicolinae</taxon>
        <taxon>Myodes</taxon>
    </lineage>
</organism>
<feature type="region of interest" description="Disordered" evidence="1">
    <location>
        <begin position="209"/>
        <end position="239"/>
    </location>
</feature>
<sequence length="346" mass="38937">MPCCKTAMLNFLYLKDLVALGDKVPACLHVWKSCLRIELEIMRGYFLLRRQFYVGISNKESQRVQQICNSSGAVEELADTRPQEDSGDSLSSHQSLDPNRHPLPILHLVCGLLHIKRHAKRKAKGNREMLSEATASGNDRLRIYPDRQEAWIKKIIGDTELINFSKVSRIRKMILEDDKGKYCPTVEESRVLENGNVTTGFNLTAVTSAQKASAQDPSKTDTSNFPVGMRKKKKASEHDQKGSIYSWHIVCHLHCGRKDVKELGARKKSTVMGIREREKDLQLRHLPYEKAKFAGEETYSSRVSACQESLSGPCQGCAKSLVDDDAQEINVLVSVSHVGEVLSDYY</sequence>
<feature type="region of interest" description="Disordered" evidence="1">
    <location>
        <begin position="78"/>
        <end position="98"/>
    </location>
</feature>
<protein>
    <submittedName>
        <fullName evidence="2">Uncharacterized protein</fullName>
    </submittedName>
</protein>
<dbReference type="EMBL" id="JBBHLL010000006">
    <property type="protein sequence ID" value="KAK7833636.1"/>
    <property type="molecule type" value="Genomic_DNA"/>
</dbReference>
<evidence type="ECO:0000313" key="3">
    <source>
        <dbReference type="Proteomes" id="UP001488838"/>
    </source>
</evidence>
<accession>A0AAW0K505</accession>
<feature type="compositionally biased region" description="Polar residues" evidence="1">
    <location>
        <begin position="209"/>
        <end position="225"/>
    </location>
</feature>
<evidence type="ECO:0000256" key="1">
    <source>
        <dbReference type="SAM" id="MobiDB-lite"/>
    </source>
</evidence>
<reference evidence="2 3" key="1">
    <citation type="journal article" date="2023" name="bioRxiv">
        <title>Conserved and derived expression patterns and positive selection on dental genes reveal complex evolutionary context of ever-growing rodent molars.</title>
        <authorList>
            <person name="Calamari Z.T."/>
            <person name="Song A."/>
            <person name="Cohen E."/>
            <person name="Akter M."/>
            <person name="Roy R.D."/>
            <person name="Hallikas O."/>
            <person name="Christensen M.M."/>
            <person name="Li P."/>
            <person name="Marangoni P."/>
            <person name="Jernvall J."/>
            <person name="Klein O.D."/>
        </authorList>
    </citation>
    <scope>NUCLEOTIDE SEQUENCE [LARGE SCALE GENOMIC DNA]</scope>
    <source>
        <strain evidence="2">V071</strain>
    </source>
</reference>
<dbReference type="Proteomes" id="UP001488838">
    <property type="component" value="Unassembled WGS sequence"/>
</dbReference>
<gene>
    <name evidence="2" type="ORF">U0070_020657</name>
</gene>
<evidence type="ECO:0000313" key="2">
    <source>
        <dbReference type="EMBL" id="KAK7833636.1"/>
    </source>
</evidence>
<name>A0AAW0K505_MYOGA</name>
<dbReference type="AlphaFoldDB" id="A0AAW0K505"/>
<proteinExistence type="predicted"/>
<comment type="caution">
    <text evidence="2">The sequence shown here is derived from an EMBL/GenBank/DDBJ whole genome shotgun (WGS) entry which is preliminary data.</text>
</comment>
<keyword evidence="3" id="KW-1185">Reference proteome</keyword>
<feature type="compositionally biased region" description="Polar residues" evidence="1">
    <location>
        <begin position="88"/>
        <end position="97"/>
    </location>
</feature>
<feature type="non-terminal residue" evidence="2">
    <location>
        <position position="346"/>
    </location>
</feature>